<dbReference type="EMBL" id="OBDZ01000007">
    <property type="protein sequence ID" value="SNY22363.1"/>
    <property type="molecule type" value="Genomic_DNA"/>
</dbReference>
<dbReference type="AlphaFoldDB" id="A0A285GGA2"/>
<evidence type="ECO:0000313" key="2">
    <source>
        <dbReference type="EMBL" id="SNY22363.1"/>
    </source>
</evidence>
<gene>
    <name evidence="2" type="ORF">SAMN06265827_10752</name>
</gene>
<evidence type="ECO:0000313" key="3">
    <source>
        <dbReference type="Proteomes" id="UP000219573"/>
    </source>
</evidence>
<dbReference type="RefSeq" id="WP_097017241.1">
    <property type="nucleotide sequence ID" value="NZ_OBDZ01000007.1"/>
</dbReference>
<dbReference type="Pfam" id="PF13343">
    <property type="entry name" value="SBP_bac_6"/>
    <property type="match status" value="1"/>
</dbReference>
<protein>
    <submittedName>
        <fullName evidence="2">Extracellular solute-binding protein</fullName>
    </submittedName>
</protein>
<accession>A0A285GGA2</accession>
<keyword evidence="3" id="KW-1185">Reference proteome</keyword>
<dbReference type="SUPFAM" id="SSF53850">
    <property type="entry name" value="Periplasmic binding protein-like II"/>
    <property type="match status" value="1"/>
</dbReference>
<organism evidence="2 3">
    <name type="scientific">Orenia metallireducens</name>
    <dbReference type="NCBI Taxonomy" id="1413210"/>
    <lineage>
        <taxon>Bacteria</taxon>
        <taxon>Bacillati</taxon>
        <taxon>Bacillota</taxon>
        <taxon>Clostridia</taxon>
        <taxon>Halanaerobiales</taxon>
        <taxon>Halobacteroidaceae</taxon>
        <taxon>Orenia</taxon>
    </lineage>
</organism>
<name>A0A285GGA2_9FIRM</name>
<keyword evidence="1" id="KW-0732">Signal</keyword>
<evidence type="ECO:0000256" key="1">
    <source>
        <dbReference type="ARBA" id="ARBA00022729"/>
    </source>
</evidence>
<dbReference type="OrthoDB" id="9766989at2"/>
<dbReference type="PANTHER" id="PTHR30006:SF2">
    <property type="entry name" value="ABC TRANSPORTER SUBSTRATE-BINDING PROTEIN"/>
    <property type="match status" value="1"/>
</dbReference>
<reference evidence="3" key="1">
    <citation type="submission" date="2017-09" db="EMBL/GenBank/DDBJ databases">
        <authorList>
            <person name="Varghese N."/>
            <person name="Submissions S."/>
        </authorList>
    </citation>
    <scope>NUCLEOTIDE SEQUENCE [LARGE SCALE GENOMIC DNA]</scope>
    <source>
        <strain evidence="3">MSL47</strain>
    </source>
</reference>
<dbReference type="Gene3D" id="3.40.190.10">
    <property type="entry name" value="Periplasmic binding protein-like II"/>
    <property type="match status" value="2"/>
</dbReference>
<sequence>MGEFSDCNLLALMPCPLKVPFERLITDYVKKKKEEGVELNCSIVANANNHLTFYEQIDAFREIDEIPDIVISPGLNNFFYDEFHNRFISKGYFRNPIEYNEAENFENIGYQDVAKNYTMFTLNLLVIVVNKDRLRGAEVPKRFGDLLSKEYYKNISIRGRDEFVCETVLLNFYKEYGFEGIKLLSENVKEGLHPAEMVKRATSTNYQDPAIYVMPYFFARNISARENIELIWPEDGALVNAISMLVKKGISKDVKDLTEYIVGQEVGRVFTNAAFPVSNPAVELGIFEDKEYKWLGWDFIQNNNLRKVMDEITGYYMSFQI</sequence>
<proteinExistence type="predicted"/>
<dbReference type="PANTHER" id="PTHR30006">
    <property type="entry name" value="THIAMINE-BINDING PERIPLASMIC PROTEIN-RELATED"/>
    <property type="match status" value="1"/>
</dbReference>
<dbReference type="Proteomes" id="UP000219573">
    <property type="component" value="Unassembled WGS sequence"/>
</dbReference>